<evidence type="ECO:0000256" key="3">
    <source>
        <dbReference type="ARBA" id="ARBA00035643"/>
    </source>
</evidence>
<organism evidence="4 5">
    <name type="scientific">Ancylobacter dichloromethanicus</name>
    <dbReference type="NCBI Taxonomy" id="518825"/>
    <lineage>
        <taxon>Bacteria</taxon>
        <taxon>Pseudomonadati</taxon>
        <taxon>Pseudomonadota</taxon>
        <taxon>Alphaproteobacteria</taxon>
        <taxon>Hyphomicrobiales</taxon>
        <taxon>Xanthobacteraceae</taxon>
        <taxon>Ancylobacter</taxon>
    </lineage>
</organism>
<dbReference type="InterPro" id="IPR009430">
    <property type="entry name" value="GvpL/GvpF"/>
</dbReference>
<gene>
    <name evidence="4" type="ORF">GCM10017643_15250</name>
</gene>
<accession>A0A9W6MYX7</accession>
<evidence type="ECO:0000313" key="4">
    <source>
        <dbReference type="EMBL" id="GLK71410.1"/>
    </source>
</evidence>
<dbReference type="Proteomes" id="UP001143370">
    <property type="component" value="Unassembled WGS sequence"/>
</dbReference>
<comment type="similarity">
    <text evidence="3">Belongs to the gas vesicle GvpF/GvpL family.</text>
</comment>
<dbReference type="AlphaFoldDB" id="A0A9W6MYX7"/>
<proteinExistence type="inferred from homology"/>
<keyword evidence="1" id="KW-0304">Gas vesicle</keyword>
<dbReference type="EMBL" id="BSFJ01000005">
    <property type="protein sequence ID" value="GLK71410.1"/>
    <property type="molecule type" value="Genomic_DNA"/>
</dbReference>
<sequence length="268" mass="30003">MSATLSAPVNRARTTEAVALADGKYLYGIIDAPAPATFDVPAIGGRGDEVHTITLGRLAAVVSNSPRIEYDNSRRNMLAHTRVLEQVMARHTLLPVCFGTVGSDAAVITEKILHERRDELLGLLEQMRGRAELGLKASWREEVVFEEVLAENPGIRKLRDSLVGRSPDKSHYERIQLGEQIGQALERKRREDEQRVLDRVRAFVHKSRLNKVIGDRMVINAAFLVDTALEAQLDASIRAMDEEWGARLSFKYVGPVPPYNFVTITIHW</sequence>
<comment type="caution">
    <text evidence="4">The sequence shown here is derived from an EMBL/GenBank/DDBJ whole genome shotgun (WGS) entry which is preliminary data.</text>
</comment>
<protein>
    <submittedName>
        <fullName evidence="4">Gas vesicle protein</fullName>
    </submittedName>
</protein>
<reference evidence="4" key="1">
    <citation type="journal article" date="2014" name="Int. J. Syst. Evol. Microbiol.">
        <title>Complete genome sequence of Corynebacterium casei LMG S-19264T (=DSM 44701T), isolated from a smear-ripened cheese.</title>
        <authorList>
            <consortium name="US DOE Joint Genome Institute (JGI-PGF)"/>
            <person name="Walter F."/>
            <person name="Albersmeier A."/>
            <person name="Kalinowski J."/>
            <person name="Ruckert C."/>
        </authorList>
    </citation>
    <scope>NUCLEOTIDE SEQUENCE</scope>
    <source>
        <strain evidence="4">VKM B-2484</strain>
    </source>
</reference>
<dbReference type="Pfam" id="PF06386">
    <property type="entry name" value="GvpL_GvpF"/>
    <property type="match status" value="1"/>
</dbReference>
<name>A0A9W6MYX7_9HYPH</name>
<evidence type="ECO:0000256" key="2">
    <source>
        <dbReference type="ARBA" id="ARBA00035108"/>
    </source>
</evidence>
<evidence type="ECO:0000313" key="5">
    <source>
        <dbReference type="Proteomes" id="UP001143370"/>
    </source>
</evidence>
<dbReference type="GO" id="GO:0031412">
    <property type="term" value="P:gas vesicle organization"/>
    <property type="evidence" value="ECO:0007669"/>
    <property type="project" value="InterPro"/>
</dbReference>
<dbReference type="PANTHER" id="PTHR36852:SF1">
    <property type="entry name" value="PROTEIN GVPL 2"/>
    <property type="match status" value="1"/>
</dbReference>
<reference evidence="4" key="2">
    <citation type="submission" date="2023-01" db="EMBL/GenBank/DDBJ databases">
        <authorList>
            <person name="Sun Q."/>
            <person name="Evtushenko L."/>
        </authorList>
    </citation>
    <scope>NUCLEOTIDE SEQUENCE</scope>
    <source>
        <strain evidence="4">VKM B-2484</strain>
    </source>
</reference>
<dbReference type="RefSeq" id="WP_213372585.1">
    <property type="nucleotide sequence ID" value="NZ_BSFJ01000005.1"/>
</dbReference>
<comment type="subcellular location">
    <subcellularLocation>
        <location evidence="2">Gas vesicle</location>
    </subcellularLocation>
</comment>
<keyword evidence="5" id="KW-1185">Reference proteome</keyword>
<evidence type="ECO:0000256" key="1">
    <source>
        <dbReference type="ARBA" id="ARBA00022987"/>
    </source>
</evidence>
<dbReference type="GO" id="GO:0031411">
    <property type="term" value="C:gas vesicle"/>
    <property type="evidence" value="ECO:0007669"/>
    <property type="project" value="UniProtKB-SubCell"/>
</dbReference>
<dbReference type="PANTHER" id="PTHR36852">
    <property type="entry name" value="PROTEIN GVPL 2"/>
    <property type="match status" value="1"/>
</dbReference>